<dbReference type="RefSeq" id="WP_203146580.1">
    <property type="nucleotide sequence ID" value="NZ_JAEVHL010000002.1"/>
</dbReference>
<evidence type="ECO:0000313" key="2">
    <source>
        <dbReference type="Proteomes" id="UP000622245"/>
    </source>
</evidence>
<reference evidence="1 2" key="1">
    <citation type="submission" date="2021-01" db="EMBL/GenBank/DDBJ databases">
        <title>Draft genome sequence of Micromonospora sp. strain STR1s_6.</title>
        <authorList>
            <person name="Karlyshev A."/>
            <person name="Jawad R."/>
        </authorList>
    </citation>
    <scope>NUCLEOTIDE SEQUENCE [LARGE SCALE GENOMIC DNA]</scope>
    <source>
        <strain evidence="1 2">STR1S-6</strain>
    </source>
</reference>
<dbReference type="Proteomes" id="UP000622245">
    <property type="component" value="Unassembled WGS sequence"/>
</dbReference>
<accession>A0ABS1Y9V1</accession>
<proteinExistence type="predicted"/>
<dbReference type="EMBL" id="JAEVHL010000002">
    <property type="protein sequence ID" value="MBM0274150.1"/>
    <property type="molecule type" value="Genomic_DNA"/>
</dbReference>
<comment type="caution">
    <text evidence="1">The sequence shown here is derived from an EMBL/GenBank/DDBJ whole genome shotgun (WGS) entry which is preliminary data.</text>
</comment>
<keyword evidence="2" id="KW-1185">Reference proteome</keyword>
<organism evidence="1 2">
    <name type="scientific">Micromonospora tarensis</name>
    <dbReference type="NCBI Taxonomy" id="2806100"/>
    <lineage>
        <taxon>Bacteria</taxon>
        <taxon>Bacillati</taxon>
        <taxon>Actinomycetota</taxon>
        <taxon>Actinomycetes</taxon>
        <taxon>Micromonosporales</taxon>
        <taxon>Micromonosporaceae</taxon>
        <taxon>Micromonospora</taxon>
    </lineage>
</organism>
<sequence>MPRLAFGQLRKPPMGTTEARAWTRDYLLRLHAAGTTEFSPAELGDVIEATGLTASWVSKELRRLCSGPDAILRNTERGIYKIRITEPA</sequence>
<protein>
    <submittedName>
        <fullName evidence="1">Uncharacterized protein</fullName>
    </submittedName>
</protein>
<evidence type="ECO:0000313" key="1">
    <source>
        <dbReference type="EMBL" id="MBM0274150.1"/>
    </source>
</evidence>
<name>A0ABS1Y9V1_9ACTN</name>
<gene>
    <name evidence="1" type="ORF">JM949_01055</name>
</gene>